<evidence type="ECO:0000256" key="2">
    <source>
        <dbReference type="ARBA" id="ARBA00001947"/>
    </source>
</evidence>
<keyword evidence="8" id="KW-0520">NAD</keyword>
<protein>
    <recommendedName>
        <fullName evidence="4">NAD(+) diphosphatase</fullName>
        <ecNumber evidence="4">3.6.1.22</ecNumber>
    </recommendedName>
</protein>
<comment type="cofactor">
    <cofactor evidence="1">
        <name>Mg(2+)</name>
        <dbReference type="ChEBI" id="CHEBI:18420"/>
    </cofactor>
</comment>
<keyword evidence="7" id="KW-0460">Magnesium</keyword>
<sequence>MFAFQTSPLDRHGDSRHRPQFIAQRLQKPETRFLPVIKQSIATKVDANQASPMWLDYQQLTAITPHIEDKHLIYLGEYDSCDYFTFRLKSQSAMERLSSLGDKFELTELRQLLKNLPPEQAHICNVAVAIEHWHNTHQHCGVCGHQTFATDAGFVRNCSNQECQTQHFPRTDSAVICAITYEDKLLLGRQQSWPEKLFSVIAGFVEPGETLEQAVTREAFEETGIKINDVRYYGSQPWPFPQSLMIGFTAKAVSEKIDLMDEELEQARWFTREEVNRLVDNEEMFLPFKHSISRTLIDQWLNRNK</sequence>
<dbReference type="KEGG" id="ksd:KS2013_566"/>
<dbReference type="Pfam" id="PF00293">
    <property type="entry name" value="NUDIX"/>
    <property type="match status" value="1"/>
</dbReference>
<dbReference type="InterPro" id="IPR050241">
    <property type="entry name" value="NAD-cap_RNA_hydrolase_NudC"/>
</dbReference>
<gene>
    <name evidence="12" type="ORF">KS2013_566</name>
</gene>
<dbReference type="EMBL" id="CP012418">
    <property type="protein sequence ID" value="AOE49290.1"/>
    <property type="molecule type" value="Genomic_DNA"/>
</dbReference>
<evidence type="ECO:0000256" key="6">
    <source>
        <dbReference type="ARBA" id="ARBA00022801"/>
    </source>
</evidence>
<dbReference type="GO" id="GO:0006742">
    <property type="term" value="P:NADP+ catabolic process"/>
    <property type="evidence" value="ECO:0007669"/>
    <property type="project" value="TreeGrafter"/>
</dbReference>
<comment type="similarity">
    <text evidence="3">Belongs to the Nudix hydrolase family. NudC subfamily.</text>
</comment>
<dbReference type="SUPFAM" id="SSF55811">
    <property type="entry name" value="Nudix"/>
    <property type="match status" value="1"/>
</dbReference>
<keyword evidence="13" id="KW-1185">Reference proteome</keyword>
<evidence type="ECO:0000256" key="8">
    <source>
        <dbReference type="ARBA" id="ARBA00023027"/>
    </source>
</evidence>
<evidence type="ECO:0000313" key="12">
    <source>
        <dbReference type="EMBL" id="AOE49290.1"/>
    </source>
</evidence>
<evidence type="ECO:0000256" key="9">
    <source>
        <dbReference type="ARBA" id="ARBA00023679"/>
    </source>
</evidence>
<dbReference type="PRINTS" id="PR00502">
    <property type="entry name" value="NUDIXFAMILY"/>
</dbReference>
<comment type="cofactor">
    <cofactor evidence="2">
        <name>Zn(2+)</name>
        <dbReference type="ChEBI" id="CHEBI:29105"/>
    </cofactor>
</comment>
<dbReference type="InterPro" id="IPR000086">
    <property type="entry name" value="NUDIX_hydrolase_dom"/>
</dbReference>
<dbReference type="NCBIfam" id="NF001299">
    <property type="entry name" value="PRK00241.1"/>
    <property type="match status" value="1"/>
</dbReference>
<dbReference type="Proteomes" id="UP000094147">
    <property type="component" value="Chromosome"/>
</dbReference>
<organism evidence="12 13">
    <name type="scientific">Kangiella sediminilitoris</name>
    <dbReference type="NCBI Taxonomy" id="1144748"/>
    <lineage>
        <taxon>Bacteria</taxon>
        <taxon>Pseudomonadati</taxon>
        <taxon>Pseudomonadota</taxon>
        <taxon>Gammaproteobacteria</taxon>
        <taxon>Kangiellales</taxon>
        <taxon>Kangiellaceae</taxon>
        <taxon>Kangiella</taxon>
    </lineage>
</organism>
<dbReference type="PATRIC" id="fig|1144748.3.peg.573"/>
<evidence type="ECO:0000256" key="3">
    <source>
        <dbReference type="ARBA" id="ARBA00009595"/>
    </source>
</evidence>
<dbReference type="RefSeq" id="WP_068989437.1">
    <property type="nucleotide sequence ID" value="NZ_CP012418.1"/>
</dbReference>
<feature type="domain" description="Nudix hydrolase" evidence="11">
    <location>
        <begin position="169"/>
        <end position="292"/>
    </location>
</feature>
<accession>A0A1B3B937</accession>
<evidence type="ECO:0000313" key="13">
    <source>
        <dbReference type="Proteomes" id="UP000094147"/>
    </source>
</evidence>
<dbReference type="InterPro" id="IPR015375">
    <property type="entry name" value="NADH_PPase-like_N"/>
</dbReference>
<dbReference type="InterPro" id="IPR020476">
    <property type="entry name" value="Nudix_hydrolase"/>
</dbReference>
<reference evidence="13" key="1">
    <citation type="submission" date="2015-08" db="EMBL/GenBank/DDBJ databases">
        <authorList>
            <person name="Kim K.M."/>
        </authorList>
    </citation>
    <scope>NUCLEOTIDE SEQUENCE [LARGE SCALE GENOMIC DNA]</scope>
    <source>
        <strain evidence="13">KCTC 23892</strain>
    </source>
</reference>
<dbReference type="GO" id="GO:0019677">
    <property type="term" value="P:NAD+ catabolic process"/>
    <property type="evidence" value="ECO:0007669"/>
    <property type="project" value="TreeGrafter"/>
</dbReference>
<dbReference type="PROSITE" id="PS51462">
    <property type="entry name" value="NUDIX"/>
    <property type="match status" value="1"/>
</dbReference>
<dbReference type="OrthoDB" id="9791656at2"/>
<evidence type="ECO:0000256" key="1">
    <source>
        <dbReference type="ARBA" id="ARBA00001946"/>
    </source>
</evidence>
<keyword evidence="6 10" id="KW-0378">Hydrolase</keyword>
<dbReference type="Gene3D" id="3.90.79.10">
    <property type="entry name" value="Nucleoside Triphosphate Pyrophosphohydrolase"/>
    <property type="match status" value="1"/>
</dbReference>
<dbReference type="InterPro" id="IPR015797">
    <property type="entry name" value="NUDIX_hydrolase-like_dom_sf"/>
</dbReference>
<evidence type="ECO:0000256" key="10">
    <source>
        <dbReference type="RuleBase" id="RU003476"/>
    </source>
</evidence>
<dbReference type="Gene3D" id="3.90.79.20">
    <property type="match status" value="1"/>
</dbReference>
<keyword evidence="5" id="KW-0479">Metal-binding</keyword>
<dbReference type="AlphaFoldDB" id="A0A1B3B937"/>
<dbReference type="InterPro" id="IPR049734">
    <property type="entry name" value="NudC-like_C"/>
</dbReference>
<dbReference type="PROSITE" id="PS00893">
    <property type="entry name" value="NUDIX_BOX"/>
    <property type="match status" value="1"/>
</dbReference>
<dbReference type="GO" id="GO:0046872">
    <property type="term" value="F:metal ion binding"/>
    <property type="evidence" value="ECO:0007669"/>
    <property type="project" value="UniProtKB-KW"/>
</dbReference>
<dbReference type="CDD" id="cd03429">
    <property type="entry name" value="NUDIX_NADH_pyrophosphatase_Nudt13"/>
    <property type="match status" value="1"/>
</dbReference>
<comment type="catalytic activity">
    <reaction evidence="9">
        <text>a 5'-end NAD(+)-phospho-ribonucleoside in mRNA + H2O = a 5'-end phospho-adenosine-phospho-ribonucleoside in mRNA + beta-nicotinamide D-ribonucleotide + 2 H(+)</text>
        <dbReference type="Rhea" id="RHEA:60876"/>
        <dbReference type="Rhea" id="RHEA-COMP:15698"/>
        <dbReference type="Rhea" id="RHEA-COMP:15719"/>
        <dbReference type="ChEBI" id="CHEBI:14649"/>
        <dbReference type="ChEBI" id="CHEBI:15377"/>
        <dbReference type="ChEBI" id="CHEBI:15378"/>
        <dbReference type="ChEBI" id="CHEBI:144029"/>
        <dbReference type="ChEBI" id="CHEBI:144051"/>
    </reaction>
    <physiologicalReaction direction="left-to-right" evidence="9">
        <dbReference type="Rhea" id="RHEA:60877"/>
    </physiologicalReaction>
</comment>
<dbReference type="InterPro" id="IPR020084">
    <property type="entry name" value="NUDIX_hydrolase_CS"/>
</dbReference>
<evidence type="ECO:0000256" key="7">
    <source>
        <dbReference type="ARBA" id="ARBA00022842"/>
    </source>
</evidence>
<proteinExistence type="inferred from homology"/>
<evidence type="ECO:0000256" key="5">
    <source>
        <dbReference type="ARBA" id="ARBA00022723"/>
    </source>
</evidence>
<dbReference type="STRING" id="1144748.KS2013_566"/>
<dbReference type="EC" id="3.6.1.22" evidence="4"/>
<evidence type="ECO:0000259" key="11">
    <source>
        <dbReference type="PROSITE" id="PS51462"/>
    </source>
</evidence>
<dbReference type="GO" id="GO:0005829">
    <property type="term" value="C:cytosol"/>
    <property type="evidence" value="ECO:0007669"/>
    <property type="project" value="TreeGrafter"/>
</dbReference>
<dbReference type="PANTHER" id="PTHR42904">
    <property type="entry name" value="NUDIX HYDROLASE, NUDC SUBFAMILY"/>
    <property type="match status" value="1"/>
</dbReference>
<name>A0A1B3B937_9GAMM</name>
<dbReference type="GO" id="GO:0035529">
    <property type="term" value="F:NADH pyrophosphatase activity"/>
    <property type="evidence" value="ECO:0007669"/>
    <property type="project" value="TreeGrafter"/>
</dbReference>
<dbReference type="Pfam" id="PF09296">
    <property type="entry name" value="NUDIX-like"/>
    <property type="match status" value="1"/>
</dbReference>
<evidence type="ECO:0000256" key="4">
    <source>
        <dbReference type="ARBA" id="ARBA00012381"/>
    </source>
</evidence>
<dbReference type="PANTHER" id="PTHR42904:SF6">
    <property type="entry name" value="NAD-CAPPED RNA HYDROLASE NUDT12"/>
    <property type="match status" value="1"/>
</dbReference>